<reference evidence="1 2" key="1">
    <citation type="submission" date="2018-09" db="EMBL/GenBank/DDBJ databases">
        <title>Genomic Encyclopedia of Archaeal and Bacterial Type Strains, Phase II (KMG-II): from individual species to whole genera.</title>
        <authorList>
            <person name="Goeker M."/>
        </authorList>
    </citation>
    <scope>NUCLEOTIDE SEQUENCE [LARGE SCALE GENOMIC DNA]</scope>
    <source>
        <strain evidence="1 2">DSM 11458</strain>
    </source>
</reference>
<keyword evidence="2" id="KW-1185">Reference proteome</keyword>
<name>A0A420DUD6_9RHOB</name>
<dbReference type="Proteomes" id="UP000284407">
    <property type="component" value="Unassembled WGS sequence"/>
</dbReference>
<evidence type="ECO:0000313" key="2">
    <source>
        <dbReference type="Proteomes" id="UP000284407"/>
    </source>
</evidence>
<dbReference type="RefSeq" id="WP_025061120.1">
    <property type="nucleotide sequence ID" value="NZ_RAQK01000001.1"/>
</dbReference>
<proteinExistence type="predicted"/>
<gene>
    <name evidence="1" type="ORF">C8N30_2351</name>
</gene>
<accession>A0A420DUD6</accession>
<dbReference type="STRING" id="1443111.Z949_429"/>
<protein>
    <submittedName>
        <fullName evidence="1">Uncharacterized protein</fullName>
    </submittedName>
</protein>
<organism evidence="1 2">
    <name type="scientific">Sulfitobacter guttiformis</name>
    <dbReference type="NCBI Taxonomy" id="74349"/>
    <lineage>
        <taxon>Bacteria</taxon>
        <taxon>Pseudomonadati</taxon>
        <taxon>Pseudomonadota</taxon>
        <taxon>Alphaproteobacteria</taxon>
        <taxon>Rhodobacterales</taxon>
        <taxon>Roseobacteraceae</taxon>
        <taxon>Sulfitobacter</taxon>
    </lineage>
</organism>
<evidence type="ECO:0000313" key="1">
    <source>
        <dbReference type="EMBL" id="RKE97727.1"/>
    </source>
</evidence>
<dbReference type="EMBL" id="RAQK01000001">
    <property type="protein sequence ID" value="RKE97727.1"/>
    <property type="molecule type" value="Genomic_DNA"/>
</dbReference>
<dbReference type="AlphaFoldDB" id="A0A420DUD6"/>
<comment type="caution">
    <text evidence="1">The sequence shown here is derived from an EMBL/GenBank/DDBJ whole genome shotgun (WGS) entry which is preliminary data.</text>
</comment>
<sequence length="231" mass="25688">MMAENQLSVRRREGRYETDLGLIYDMFCKHTSVREVMLSADHLAVRKAASALERVADVLASRLKAYGLTHFRTIPEIRPTTRVRKTPQRFWLEFGLGATQDHSAGHTELFIEFSKTGVTLGRRLPFGGQPIRQDIVRALRPLNTIKPLDANDWCLGHYEPPAGQNACSTDVNDWLAGRYKSRQVSAVPITLSKRCPGSRPTMSELIAGLEEASALIEAAIGERETLGAAMI</sequence>